<dbReference type="SUPFAM" id="SSF56784">
    <property type="entry name" value="HAD-like"/>
    <property type="match status" value="1"/>
</dbReference>
<dbReference type="Proteomes" id="UP000038045">
    <property type="component" value="Unplaced"/>
</dbReference>
<evidence type="ECO:0000256" key="5">
    <source>
        <dbReference type="ARBA" id="ARBA00022723"/>
    </source>
</evidence>
<feature type="domain" description="P5A-ATPase transmembrane helical hairpin" evidence="15">
    <location>
        <begin position="16"/>
        <end position="83"/>
    </location>
</feature>
<dbReference type="InterPro" id="IPR057255">
    <property type="entry name" value="2TM_P5A-ATPase"/>
</dbReference>
<comment type="subcellular location">
    <subcellularLocation>
        <location evidence="1">Endoplasmic reticulum membrane</location>
        <topology evidence="1">Multi-pass membrane protein</topology>
    </subcellularLocation>
</comment>
<dbReference type="SFLD" id="SFLDS00003">
    <property type="entry name" value="Haloacid_Dehalogenase"/>
    <property type="match status" value="1"/>
</dbReference>
<keyword evidence="11 13" id="KW-1133">Transmembrane helix</keyword>
<feature type="transmembrane region" description="Helical" evidence="13">
    <location>
        <begin position="1001"/>
        <end position="1021"/>
    </location>
</feature>
<evidence type="ECO:0000256" key="2">
    <source>
        <dbReference type="ARBA" id="ARBA00006000"/>
    </source>
</evidence>
<keyword evidence="4 13" id="KW-0812">Transmembrane</keyword>
<evidence type="ECO:0000256" key="9">
    <source>
        <dbReference type="ARBA" id="ARBA00022842"/>
    </source>
</evidence>
<dbReference type="GO" id="GO:0016887">
    <property type="term" value="F:ATP hydrolysis activity"/>
    <property type="evidence" value="ECO:0007669"/>
    <property type="project" value="InterPro"/>
</dbReference>
<feature type="transmembrane region" description="Helical" evidence="13">
    <location>
        <begin position="187"/>
        <end position="207"/>
    </location>
</feature>
<dbReference type="InterPro" id="IPR006544">
    <property type="entry name" value="P-type_TPase_V"/>
</dbReference>
<name>A0A0N4ZFJ5_PARTI</name>
<dbReference type="PANTHER" id="PTHR45630">
    <property type="entry name" value="CATION-TRANSPORTING ATPASE-RELATED"/>
    <property type="match status" value="1"/>
</dbReference>
<dbReference type="SUPFAM" id="SSF81665">
    <property type="entry name" value="Calcium ATPase, transmembrane domain M"/>
    <property type="match status" value="1"/>
</dbReference>
<evidence type="ECO:0000256" key="1">
    <source>
        <dbReference type="ARBA" id="ARBA00004477"/>
    </source>
</evidence>
<feature type="transmembrane region" description="Helical" evidence="13">
    <location>
        <begin position="1079"/>
        <end position="1099"/>
    </location>
</feature>
<evidence type="ECO:0000259" key="14">
    <source>
        <dbReference type="Pfam" id="PF00122"/>
    </source>
</evidence>
<keyword evidence="3" id="KW-0813">Transport</keyword>
<dbReference type="NCBIfam" id="TIGR01657">
    <property type="entry name" value="P-ATPase-V"/>
    <property type="match status" value="1"/>
</dbReference>
<evidence type="ECO:0000256" key="8">
    <source>
        <dbReference type="ARBA" id="ARBA00022840"/>
    </source>
</evidence>
<keyword evidence="16" id="KW-1185">Reference proteome</keyword>
<feature type="transmembrane region" description="Helical" evidence="13">
    <location>
        <begin position="1119"/>
        <end position="1141"/>
    </location>
</feature>
<dbReference type="GO" id="GO:0019829">
    <property type="term" value="F:ATPase-coupled monoatomic cation transmembrane transporter activity"/>
    <property type="evidence" value="ECO:0007669"/>
    <property type="project" value="TreeGrafter"/>
</dbReference>
<feature type="domain" description="P-type ATPase A" evidence="14">
    <location>
        <begin position="251"/>
        <end position="338"/>
    </location>
</feature>
<dbReference type="AlphaFoldDB" id="A0A0N4ZFJ5"/>
<reference evidence="17" key="1">
    <citation type="submission" date="2017-02" db="UniProtKB">
        <authorList>
            <consortium name="WormBaseParasite"/>
        </authorList>
    </citation>
    <scope>IDENTIFICATION</scope>
</reference>
<dbReference type="PANTHER" id="PTHR45630:SF7">
    <property type="entry name" value="ENDOPLASMIC RETICULUM TRANSMEMBRANE HELIX TRANSLOCASE"/>
    <property type="match status" value="1"/>
</dbReference>
<dbReference type="InterPro" id="IPR023214">
    <property type="entry name" value="HAD_sf"/>
</dbReference>
<dbReference type="InterPro" id="IPR023299">
    <property type="entry name" value="ATPase_P-typ_cyto_dom_N"/>
</dbReference>
<dbReference type="Pfam" id="PF13246">
    <property type="entry name" value="Cation_ATPase"/>
    <property type="match status" value="1"/>
</dbReference>
<evidence type="ECO:0000313" key="17">
    <source>
        <dbReference type="WBParaSite" id="PTRK_0000652500.1"/>
    </source>
</evidence>
<dbReference type="SFLD" id="SFLDG00002">
    <property type="entry name" value="C1.7:_P-type_atpase_like"/>
    <property type="match status" value="1"/>
</dbReference>
<dbReference type="SFLD" id="SFLDF00027">
    <property type="entry name" value="p-type_atpase"/>
    <property type="match status" value="1"/>
</dbReference>
<feature type="transmembrane region" description="Helical" evidence="13">
    <location>
        <begin position="213"/>
        <end position="231"/>
    </location>
</feature>
<dbReference type="PRINTS" id="PR00119">
    <property type="entry name" value="CATATPASE"/>
</dbReference>
<evidence type="ECO:0000256" key="6">
    <source>
        <dbReference type="ARBA" id="ARBA00022741"/>
    </source>
</evidence>
<evidence type="ECO:0000256" key="7">
    <source>
        <dbReference type="ARBA" id="ARBA00022824"/>
    </source>
</evidence>
<dbReference type="GO" id="GO:0005524">
    <property type="term" value="F:ATP binding"/>
    <property type="evidence" value="ECO:0007669"/>
    <property type="project" value="UniProtKB-KW"/>
</dbReference>
<dbReference type="GO" id="GO:0015662">
    <property type="term" value="F:P-type ion transporter activity"/>
    <property type="evidence" value="ECO:0007669"/>
    <property type="project" value="TreeGrafter"/>
</dbReference>
<dbReference type="InterPro" id="IPR001757">
    <property type="entry name" value="P_typ_ATPase"/>
</dbReference>
<dbReference type="Gene3D" id="3.40.1110.10">
    <property type="entry name" value="Calcium-transporting ATPase, cytoplasmic domain N"/>
    <property type="match status" value="1"/>
</dbReference>
<comment type="similarity">
    <text evidence="2">Belongs to the cation transport ATPase (P-type) (TC 3.A.3) family. Type V subfamily.</text>
</comment>
<evidence type="ECO:0000313" key="16">
    <source>
        <dbReference type="Proteomes" id="UP000038045"/>
    </source>
</evidence>
<dbReference type="InterPro" id="IPR018303">
    <property type="entry name" value="ATPase_P-typ_P_site"/>
</dbReference>
<evidence type="ECO:0000256" key="11">
    <source>
        <dbReference type="ARBA" id="ARBA00022989"/>
    </source>
</evidence>
<keyword evidence="12 13" id="KW-0472">Membrane</keyword>
<dbReference type="Pfam" id="PF00122">
    <property type="entry name" value="E1-E2_ATPase"/>
    <property type="match status" value="1"/>
</dbReference>
<dbReference type="InterPro" id="IPR008250">
    <property type="entry name" value="ATPase_P-typ_transduc_dom_A_sf"/>
</dbReference>
<evidence type="ECO:0000256" key="10">
    <source>
        <dbReference type="ARBA" id="ARBA00022967"/>
    </source>
</evidence>
<accession>A0A0N4ZFJ5</accession>
<dbReference type="GO" id="GO:0046872">
    <property type="term" value="F:metal ion binding"/>
    <property type="evidence" value="ECO:0007669"/>
    <property type="project" value="UniProtKB-KW"/>
</dbReference>
<organism evidence="16 17">
    <name type="scientific">Parastrongyloides trichosuri</name>
    <name type="common">Possum-specific nematode worm</name>
    <dbReference type="NCBI Taxonomy" id="131310"/>
    <lineage>
        <taxon>Eukaryota</taxon>
        <taxon>Metazoa</taxon>
        <taxon>Ecdysozoa</taxon>
        <taxon>Nematoda</taxon>
        <taxon>Chromadorea</taxon>
        <taxon>Rhabditida</taxon>
        <taxon>Tylenchina</taxon>
        <taxon>Panagrolaimomorpha</taxon>
        <taxon>Strongyloidoidea</taxon>
        <taxon>Strongyloididae</taxon>
        <taxon>Parastrongyloides</taxon>
    </lineage>
</organism>
<keyword evidence="8" id="KW-0067">ATP-binding</keyword>
<dbReference type="InterPro" id="IPR044492">
    <property type="entry name" value="P_typ_ATPase_HD_dom"/>
</dbReference>
<keyword evidence="7" id="KW-0256">Endoplasmic reticulum</keyword>
<dbReference type="InterPro" id="IPR047820">
    <property type="entry name" value="P5A-type_ATPase"/>
</dbReference>
<dbReference type="InterPro" id="IPR023298">
    <property type="entry name" value="ATPase_P-typ_TM_dom_sf"/>
</dbReference>
<keyword evidence="5" id="KW-0479">Metal-binding</keyword>
<dbReference type="GO" id="GO:0006874">
    <property type="term" value="P:intracellular calcium ion homeostasis"/>
    <property type="evidence" value="ECO:0007669"/>
    <property type="project" value="TreeGrafter"/>
</dbReference>
<evidence type="ECO:0000259" key="15">
    <source>
        <dbReference type="Pfam" id="PF23143"/>
    </source>
</evidence>
<dbReference type="NCBIfam" id="TIGR01494">
    <property type="entry name" value="ATPase_P-type"/>
    <property type="match status" value="2"/>
</dbReference>
<dbReference type="GO" id="GO:0005789">
    <property type="term" value="C:endoplasmic reticulum membrane"/>
    <property type="evidence" value="ECO:0007669"/>
    <property type="project" value="UniProtKB-SubCell"/>
</dbReference>
<sequence>MNVDGLVESIKTCKIKPIIAHFHVAPFIGIYSSILVSWNLFYSDEEYWFTFVLLSVGTCMFQILLGLFSFWFNDFYFFVSCSLENDIKIATHALVKPTINNGWSEIIPIKRAHLSDGTIKTWIEFQKVIFIYDSNKKTFNQLTFDNNRPMSYFNTWMGLPSEEIVNETRMKFGDNKMEMAIPSFMELFIERATAPFFVFQVFCVGLWCLEDLLYYSLFTLSMLAMFEMLIVKQQMMNMTMIRNMGNKPHLIDVYRNKKWIKILSDQLLVGDLISIGRSSSDQNVPCDLLLVRGNCILDESMLTGESVPQMKESIQTAEQDRYFNFESDMKLHVLSGGTKIVQHTYEYSKGDNLPKSPENGVLCYVLQTGFSTSQGSLLRTILFGVKRVTANNLETFAFILFLLIFAIAAAIHLWKTRSLEPEFNKFQTLVECSLIITSVVPPELPLELSLAVNNSLVALHKLGIFCTEPFRIPFAGKIDICCFDKTGTLTTDNLVVDGVATIEKEKKIRLRNKDDIDNETLRVLASCHSLVMFDRELVGDPLEKATLNWLDWNIVKNDLASANNGKAPAMKIFQRYHFSSQLKRMTVVAGYTPQGSEPVMITSVKGAPEVLANMFVNIPEGYVEGYKSLAQQGYRVLSLGYSNLGNIDKNDIRRITRDELEKNLIFAGFLVISCPLKKDTKAMIKEIKESGHAVVMITGDNPLTACHVSKQLKFTEEGKKIMILENENDEWIWRSVDETERVGMKKTSLQFYDLHELCVTGNGFAYLYEKERPFLRKIIKYIKIYARMAPKQKEFVINELKDQGYITLMCGDGTNDVGALKHSHVGVALLSHPFDATKVKDGEPPAIKPKPKPPAQIPEFLRKRLPPDHPYHKQMTEQQKKFQKLIDELEAEEPSIVKLGDASIAAPFTSKFTSIASICNIIKQGRCTLVVTLQMFKILALNALVSAYSQSVLYSSGIRSSDYQQTLQGMLLAACFLFITRSKPLKTLSRQKPMPNIFNAYTILTITFQFCVHFICLLFIVDLATTYEPQTEKVTADTKFKPSLLNSSVYLLGMTLQISTFIVNYRGRPFMESLIENKPLLYSIMAATGVVFTLASNAAPDMTSYFELVQFPDDFRNKLIFVLVMNIGGCYIIDTVLNYVFGDARPKKLKL</sequence>
<feature type="transmembrane region" description="Helical" evidence="13">
    <location>
        <begin position="1049"/>
        <end position="1067"/>
    </location>
</feature>
<dbReference type="WBParaSite" id="PTRK_0000652500.1">
    <property type="protein sequence ID" value="PTRK_0000652500.1"/>
    <property type="gene ID" value="PTRK_0000652500"/>
</dbReference>
<dbReference type="SUPFAM" id="SSF81653">
    <property type="entry name" value="Calcium ATPase, transduction domain A"/>
    <property type="match status" value="1"/>
</dbReference>
<dbReference type="SUPFAM" id="SSF81660">
    <property type="entry name" value="Metal cation-transporting ATPase, ATP-binding domain N"/>
    <property type="match status" value="1"/>
</dbReference>
<dbReference type="PROSITE" id="PS00154">
    <property type="entry name" value="ATPASE_E1_E2"/>
    <property type="match status" value="1"/>
</dbReference>
<keyword evidence="9" id="KW-0460">Magnesium</keyword>
<keyword evidence="6" id="KW-0547">Nucleotide-binding</keyword>
<evidence type="ECO:0000256" key="3">
    <source>
        <dbReference type="ARBA" id="ARBA00022448"/>
    </source>
</evidence>
<protein>
    <submittedName>
        <fullName evidence="17">Cation-transporting ATPase</fullName>
    </submittedName>
</protein>
<dbReference type="InterPro" id="IPR059000">
    <property type="entry name" value="ATPase_P-type_domA"/>
</dbReference>
<evidence type="ECO:0000256" key="4">
    <source>
        <dbReference type="ARBA" id="ARBA00022692"/>
    </source>
</evidence>
<dbReference type="STRING" id="131310.A0A0N4ZFJ5"/>
<dbReference type="InterPro" id="IPR036412">
    <property type="entry name" value="HAD-like_sf"/>
</dbReference>
<evidence type="ECO:0000256" key="12">
    <source>
        <dbReference type="ARBA" id="ARBA00023136"/>
    </source>
</evidence>
<feature type="transmembrane region" description="Helical" evidence="13">
    <location>
        <begin position="396"/>
        <end position="414"/>
    </location>
</feature>
<dbReference type="FunFam" id="3.40.50.1000:FF:000056">
    <property type="entry name" value="Cation-transporting ATPase"/>
    <property type="match status" value="1"/>
</dbReference>
<evidence type="ECO:0000256" key="13">
    <source>
        <dbReference type="SAM" id="Phobius"/>
    </source>
</evidence>
<feature type="transmembrane region" description="Helical" evidence="13">
    <location>
        <begin position="18"/>
        <end position="41"/>
    </location>
</feature>
<proteinExistence type="inferred from homology"/>
<keyword evidence="10" id="KW-1278">Translocase</keyword>
<feature type="transmembrane region" description="Helical" evidence="13">
    <location>
        <begin position="47"/>
        <end position="72"/>
    </location>
</feature>
<dbReference type="CDD" id="cd07543">
    <property type="entry name" value="P-type_ATPase_cation"/>
    <property type="match status" value="1"/>
</dbReference>
<dbReference type="Gene3D" id="2.70.150.10">
    <property type="entry name" value="Calcium-transporting ATPase, cytoplasmic transduction domain A"/>
    <property type="match status" value="1"/>
</dbReference>
<dbReference type="Pfam" id="PF23143">
    <property type="entry name" value="2TM_P5A-ATPase"/>
    <property type="match status" value="1"/>
</dbReference>
<dbReference type="Gene3D" id="3.40.50.1000">
    <property type="entry name" value="HAD superfamily/HAD-like"/>
    <property type="match status" value="1"/>
</dbReference>